<dbReference type="InterPro" id="IPR006439">
    <property type="entry name" value="HAD-SF_hydro_IA"/>
</dbReference>
<dbReference type="NCBIfam" id="TIGR01509">
    <property type="entry name" value="HAD-SF-IA-v3"/>
    <property type="match status" value="1"/>
</dbReference>
<evidence type="ECO:0000313" key="2">
    <source>
        <dbReference type="EMBL" id="KAK2067587.1"/>
    </source>
</evidence>
<dbReference type="Gene3D" id="1.10.150.450">
    <property type="match status" value="1"/>
</dbReference>
<proteinExistence type="predicted"/>
<reference evidence="2" key="1">
    <citation type="journal article" date="2023" name="Mol. Plant Microbe Interact.">
        <title>Elucidating the Obligate Nature and Biological Capacity of an Invasive Fungal Corn Pathogen.</title>
        <authorList>
            <person name="MacCready J.S."/>
            <person name="Roggenkamp E.M."/>
            <person name="Gdanetz K."/>
            <person name="Chilvers M.I."/>
        </authorList>
    </citation>
    <scope>NUCLEOTIDE SEQUENCE</scope>
    <source>
        <strain evidence="2">PM02</strain>
    </source>
</reference>
<comment type="caution">
    <text evidence="2">The sequence shown here is derived from an EMBL/GenBank/DDBJ whole genome shotgun (WGS) entry which is preliminary data.</text>
</comment>
<sequence length="201" mass="22839">MHDEFSGYLPETTGSNSTQATPFSPCLSHEMGSNSKLTEAEPRKVFFFDIDNCLYPNSARVHDLMADLIDAYFMNHLSLPRADAERLHREYYRNYGLAIEGLTETRNHNTAKGHGQGKMPLVCKPHADMYHKAMKEAGADSYEDCFFVDDSYLNCQKAQELGWTTVHLAEEGVESPASPASDYQIRHLEELRAIFPHFFKP</sequence>
<dbReference type="GO" id="GO:0008252">
    <property type="term" value="F:nucleotidase activity"/>
    <property type="evidence" value="ECO:0007669"/>
    <property type="project" value="TreeGrafter"/>
</dbReference>
<evidence type="ECO:0008006" key="4">
    <source>
        <dbReference type="Google" id="ProtNLM"/>
    </source>
</evidence>
<gene>
    <name evidence="2" type="ORF">P8C59_001313</name>
</gene>
<organism evidence="2 3">
    <name type="scientific">Phyllachora maydis</name>
    <dbReference type="NCBI Taxonomy" id="1825666"/>
    <lineage>
        <taxon>Eukaryota</taxon>
        <taxon>Fungi</taxon>
        <taxon>Dikarya</taxon>
        <taxon>Ascomycota</taxon>
        <taxon>Pezizomycotina</taxon>
        <taxon>Sordariomycetes</taxon>
        <taxon>Sordariomycetidae</taxon>
        <taxon>Phyllachorales</taxon>
        <taxon>Phyllachoraceae</taxon>
        <taxon>Phyllachora</taxon>
    </lineage>
</organism>
<dbReference type="EMBL" id="JAQQPM010000001">
    <property type="protein sequence ID" value="KAK2067587.1"/>
    <property type="molecule type" value="Genomic_DNA"/>
</dbReference>
<dbReference type="InterPro" id="IPR052791">
    <property type="entry name" value="SSM1_domain"/>
</dbReference>
<keyword evidence="3" id="KW-1185">Reference proteome</keyword>
<evidence type="ECO:0000313" key="3">
    <source>
        <dbReference type="Proteomes" id="UP001217918"/>
    </source>
</evidence>
<dbReference type="Gene3D" id="3.40.50.1000">
    <property type="entry name" value="HAD superfamily/HAD-like"/>
    <property type="match status" value="1"/>
</dbReference>
<dbReference type="InterPro" id="IPR036412">
    <property type="entry name" value="HAD-like_sf"/>
</dbReference>
<dbReference type="PANTHER" id="PTHR47438:SF1">
    <property type="entry name" value="PHOSPHATE METABOLISM PROTEIN 8-RELATED"/>
    <property type="match status" value="1"/>
</dbReference>
<dbReference type="SUPFAM" id="SSF56784">
    <property type="entry name" value="HAD-like"/>
    <property type="match status" value="1"/>
</dbReference>
<dbReference type="AlphaFoldDB" id="A0AAD9HZE6"/>
<feature type="compositionally biased region" description="Polar residues" evidence="1">
    <location>
        <begin position="12"/>
        <end position="22"/>
    </location>
</feature>
<dbReference type="Proteomes" id="UP001217918">
    <property type="component" value="Unassembled WGS sequence"/>
</dbReference>
<feature type="region of interest" description="Disordered" evidence="1">
    <location>
        <begin position="1"/>
        <end position="22"/>
    </location>
</feature>
<evidence type="ECO:0000256" key="1">
    <source>
        <dbReference type="SAM" id="MobiDB-lite"/>
    </source>
</evidence>
<dbReference type="GO" id="GO:0006206">
    <property type="term" value="P:pyrimidine nucleobase metabolic process"/>
    <property type="evidence" value="ECO:0007669"/>
    <property type="project" value="TreeGrafter"/>
</dbReference>
<dbReference type="PANTHER" id="PTHR47438">
    <property type="entry name" value="PHOSPHATE METABOLISM PROTEIN 8-RELATED"/>
    <property type="match status" value="1"/>
</dbReference>
<name>A0AAD9HZE6_9PEZI</name>
<dbReference type="GO" id="GO:0009166">
    <property type="term" value="P:nucleotide catabolic process"/>
    <property type="evidence" value="ECO:0007669"/>
    <property type="project" value="TreeGrafter"/>
</dbReference>
<dbReference type="InterPro" id="IPR023214">
    <property type="entry name" value="HAD_sf"/>
</dbReference>
<accession>A0AAD9HZE6</accession>
<protein>
    <recommendedName>
        <fullName evidence="4">Pyrimidine 5-nucleotidase</fullName>
    </recommendedName>
</protein>